<organism evidence="2 3">
    <name type="scientific">Muriicola jejuensis</name>
    <dbReference type="NCBI Taxonomy" id="504488"/>
    <lineage>
        <taxon>Bacteria</taxon>
        <taxon>Pseudomonadati</taxon>
        <taxon>Bacteroidota</taxon>
        <taxon>Flavobacteriia</taxon>
        <taxon>Flavobacteriales</taxon>
        <taxon>Flavobacteriaceae</taxon>
        <taxon>Muriicola</taxon>
    </lineage>
</organism>
<feature type="domain" description="PD-(D/E)XK endonuclease-like" evidence="1">
    <location>
        <begin position="644"/>
        <end position="851"/>
    </location>
</feature>
<accession>A0A6P0UFU4</accession>
<dbReference type="EMBL" id="JAABOP010000001">
    <property type="protein sequence ID" value="NER10103.1"/>
    <property type="molecule type" value="Genomic_DNA"/>
</dbReference>
<dbReference type="Gene3D" id="3.90.320.10">
    <property type="match status" value="1"/>
</dbReference>
<comment type="caution">
    <text evidence="2">The sequence shown here is derived from an EMBL/GenBank/DDBJ whole genome shotgun (WGS) entry which is preliminary data.</text>
</comment>
<name>A0A6P0UFU4_9FLAO</name>
<keyword evidence="3" id="KW-1185">Reference proteome</keyword>
<proteinExistence type="predicted"/>
<sequence length="917" mass="105102">MRTFLEEAVSEIRSQYPVDERLVLVVPSKRAGLFLLQLFAKTAKKPGFAPTIYTIEEFVSMLSGLRYASNTQLLFELYGVYQRLQGTKAESFYDFSRWGGTLLQDFNEIDRYLIPQKQIFSYLSAIQETDHWYLRPERTPMIETYIEFWNSLEPLYNAFSEHLLGMSTGYQGLVYRKASEAVEDYALKSEDTRHVFIGFNALNTAEQVIFQTLLSHKRAEIFWDIDPVFIQDKIHDAGYFIRSYLKKWKYLSGKSLKGAVESYNSHKEIRVIGVPRSVSQAKYIGSLLEEIAFQRPDFQKSTAIVLGDENLLNPILNAIPPVISQLNITMGLPLAQTPVAGLFHEFISILVNWKGQGWYHKDVLSLVSHPYAKGLFDKPEKTLETLSTMIRERNWIYIKTPQLITGETGDKAVLSLLFPQGVTTPLSLLESSKSLISALKHQYKTENDSIALEYLSKMEAVFNEIGTYVHKYDFISDLKSFQSLFRELMARETIDFYGKPLEGIQLMGMLESRNLDFETVIITSLNEGILPSGKTHGSFLPFDLKKEFQMPTYKEKDAVYTYHFYRLIQRAKHVYLLYNTEPDVLEGGERSRFISQLLTEDRKEGSIRHIIASPLLKLPEPVRETIHKDASVLEILKARASRGFSPSALATYIRDPILFYKKYVLGIEETDVVEENIAANTFGTIIHACLERLYAPFVGTVLDPAKIKALLPQIPVITRDAFAEFYPNVSLDSGKNLIAFQVIQHYLEKYLEMEIEESTRHEVEILAVEEKVQVPIEIPELPFLLFLKGTIDRVDKKDGVLRILDYKTGNTKKSEVEISEWEDIVSDPEKNKAFQMMSYALMYHYHHPTPLFEAAIIPFRNLENGIFRLGFPDPSRGGTSGKQYFVNPDALHTFGEQLRKLLLALCDLQVPFEARAE</sequence>
<dbReference type="InterPro" id="IPR038726">
    <property type="entry name" value="PDDEXK_AddAB-type"/>
</dbReference>
<gene>
    <name evidence="2" type="ORF">GWK09_06225</name>
</gene>
<dbReference type="SUPFAM" id="SSF52980">
    <property type="entry name" value="Restriction endonuclease-like"/>
    <property type="match status" value="1"/>
</dbReference>
<dbReference type="SUPFAM" id="SSF52540">
    <property type="entry name" value="P-loop containing nucleoside triphosphate hydrolases"/>
    <property type="match status" value="1"/>
</dbReference>
<dbReference type="InterPro" id="IPR011604">
    <property type="entry name" value="PDDEXK-like_dom_sf"/>
</dbReference>
<dbReference type="InterPro" id="IPR027417">
    <property type="entry name" value="P-loop_NTPase"/>
</dbReference>
<dbReference type="AlphaFoldDB" id="A0A6P0UFU4"/>
<dbReference type="RefSeq" id="WP_163692124.1">
    <property type="nucleotide sequence ID" value="NZ_FXTW01000001.1"/>
</dbReference>
<reference evidence="2 3" key="1">
    <citation type="submission" date="2020-01" db="EMBL/GenBank/DDBJ databases">
        <title>Muriicola jejuensis KCTC 22299.</title>
        <authorList>
            <person name="Wang G."/>
        </authorList>
    </citation>
    <scope>NUCLEOTIDE SEQUENCE [LARGE SCALE GENOMIC DNA]</scope>
    <source>
        <strain evidence="2 3">KCTC 22299</strain>
    </source>
</reference>
<protein>
    <submittedName>
        <fullName evidence="2">DUF2800 domain-containing protein</fullName>
    </submittedName>
</protein>
<dbReference type="InterPro" id="IPR011335">
    <property type="entry name" value="Restrct_endonuc-II-like"/>
</dbReference>
<evidence type="ECO:0000259" key="1">
    <source>
        <dbReference type="Pfam" id="PF12705"/>
    </source>
</evidence>
<dbReference type="Proteomes" id="UP000468443">
    <property type="component" value="Unassembled WGS sequence"/>
</dbReference>
<dbReference type="Pfam" id="PF12705">
    <property type="entry name" value="PDDEXK_1"/>
    <property type="match status" value="1"/>
</dbReference>
<evidence type="ECO:0000313" key="3">
    <source>
        <dbReference type="Proteomes" id="UP000468443"/>
    </source>
</evidence>
<evidence type="ECO:0000313" key="2">
    <source>
        <dbReference type="EMBL" id="NER10103.1"/>
    </source>
</evidence>